<proteinExistence type="predicted"/>
<gene>
    <name evidence="2" type="ORF">ACFQ1O_08310</name>
</gene>
<dbReference type="EMBL" id="JBHTJM010000008">
    <property type="protein sequence ID" value="MFD0964002.1"/>
    <property type="molecule type" value="Genomic_DNA"/>
</dbReference>
<organism evidence="2 3">
    <name type="scientific">Pseudofulvibacter geojedonensis</name>
    <dbReference type="NCBI Taxonomy" id="1123758"/>
    <lineage>
        <taxon>Bacteria</taxon>
        <taxon>Pseudomonadati</taxon>
        <taxon>Bacteroidota</taxon>
        <taxon>Flavobacteriia</taxon>
        <taxon>Flavobacteriales</taxon>
        <taxon>Flavobacteriaceae</taxon>
        <taxon>Pseudofulvibacter</taxon>
    </lineage>
</organism>
<comment type="caution">
    <text evidence="2">The sequence shown here is derived from an EMBL/GenBank/DDBJ whole genome shotgun (WGS) entry which is preliminary data.</text>
</comment>
<protein>
    <submittedName>
        <fullName evidence="2">Uncharacterized protein</fullName>
    </submittedName>
</protein>
<evidence type="ECO:0000313" key="3">
    <source>
        <dbReference type="Proteomes" id="UP001596997"/>
    </source>
</evidence>
<accession>A0ABW3I300</accession>
<evidence type="ECO:0000313" key="2">
    <source>
        <dbReference type="EMBL" id="MFD0964002.1"/>
    </source>
</evidence>
<name>A0ABW3I300_9FLAO</name>
<feature type="region of interest" description="Disordered" evidence="1">
    <location>
        <begin position="201"/>
        <end position="399"/>
    </location>
</feature>
<evidence type="ECO:0000256" key="1">
    <source>
        <dbReference type="SAM" id="MobiDB-lite"/>
    </source>
</evidence>
<sequence length="399" mass="39554">MKTTIRLFFCLALLLLSCEDHEEIKLNDKQEEKYNSGEFFEIESIDYQTVNELDSSSSHASRCNDSTVKRFCLKRKIWAGQNIRVGTFKIIKLEEGKYKIVFRLRDNWKAIESHFYIGDCNSIPVNNANNPKIGNFPIKNTYPSGTNKIVIIFNTSVDEFCVAAHAVVKKGCVTETAWAAGTQFNNNNWATYVSFDGTDCVPVRPPTDSGGTDSGGTDSGGTDSGGTDSGGTDSGGTDSGGTDSGGTDSGGTDSGGTDSGGTDSGGTDSGGTDSGGTDSGGTDSGGTDSGGTDSGGTDSGGTDSGGTDSGGTDSGGTDSGGTDSGGTDSGGTDSGGTDSGGTDSGGTDSGGTDSGGTDSGGTDSGGTGSDGDAGTGSGSGDAGSGQGDGNVDVGGPTGE</sequence>
<reference evidence="3" key="1">
    <citation type="journal article" date="2019" name="Int. J. Syst. Evol. Microbiol.">
        <title>The Global Catalogue of Microorganisms (GCM) 10K type strain sequencing project: providing services to taxonomists for standard genome sequencing and annotation.</title>
        <authorList>
            <consortium name="The Broad Institute Genomics Platform"/>
            <consortium name="The Broad Institute Genome Sequencing Center for Infectious Disease"/>
            <person name="Wu L."/>
            <person name="Ma J."/>
        </authorList>
    </citation>
    <scope>NUCLEOTIDE SEQUENCE [LARGE SCALE GENOMIC DNA]</scope>
    <source>
        <strain evidence="3">CCUG 62114</strain>
    </source>
</reference>
<keyword evidence="3" id="KW-1185">Reference proteome</keyword>
<dbReference type="Proteomes" id="UP001596997">
    <property type="component" value="Unassembled WGS sequence"/>
</dbReference>
<dbReference type="PROSITE" id="PS51257">
    <property type="entry name" value="PROKAR_LIPOPROTEIN"/>
    <property type="match status" value="1"/>
</dbReference>
<dbReference type="RefSeq" id="WP_377715292.1">
    <property type="nucleotide sequence ID" value="NZ_JBHTJM010000008.1"/>
</dbReference>
<feature type="compositionally biased region" description="Gly residues" evidence="1">
    <location>
        <begin position="212"/>
        <end position="388"/>
    </location>
</feature>